<accession>A0A0K2UYH8</accession>
<reference evidence="3" key="1">
    <citation type="submission" date="2014-05" db="EMBL/GenBank/DDBJ databases">
        <authorList>
            <person name="Chronopoulou M."/>
        </authorList>
    </citation>
    <scope>NUCLEOTIDE SEQUENCE</scope>
    <source>
        <tissue evidence="3">Whole organism</tissue>
    </source>
</reference>
<feature type="compositionally biased region" description="Polar residues" evidence="2">
    <location>
        <begin position="1"/>
        <end position="22"/>
    </location>
</feature>
<organism evidence="3">
    <name type="scientific">Lepeophtheirus salmonis</name>
    <name type="common">Salmon louse</name>
    <name type="synonym">Caligus salmonis</name>
    <dbReference type="NCBI Taxonomy" id="72036"/>
    <lineage>
        <taxon>Eukaryota</taxon>
        <taxon>Metazoa</taxon>
        <taxon>Ecdysozoa</taxon>
        <taxon>Arthropoda</taxon>
        <taxon>Crustacea</taxon>
        <taxon>Multicrustacea</taxon>
        <taxon>Hexanauplia</taxon>
        <taxon>Copepoda</taxon>
        <taxon>Siphonostomatoida</taxon>
        <taxon>Caligidae</taxon>
        <taxon>Lepeophtheirus</taxon>
    </lineage>
</organism>
<dbReference type="AlphaFoldDB" id="A0A0K2UYH8"/>
<evidence type="ECO:0000256" key="2">
    <source>
        <dbReference type="SAM" id="MobiDB-lite"/>
    </source>
</evidence>
<evidence type="ECO:0000313" key="3">
    <source>
        <dbReference type="EMBL" id="CDW42776.1"/>
    </source>
</evidence>
<dbReference type="OrthoDB" id="406838at2759"/>
<dbReference type="EMBL" id="HACA01025415">
    <property type="protein sequence ID" value="CDW42776.1"/>
    <property type="molecule type" value="Transcribed_RNA"/>
</dbReference>
<dbReference type="InterPro" id="IPR013806">
    <property type="entry name" value="Kringle-like"/>
</dbReference>
<proteinExistence type="predicted"/>
<keyword evidence="1" id="KW-1015">Disulfide bond</keyword>
<dbReference type="SUPFAM" id="SSF57440">
    <property type="entry name" value="Kringle-like"/>
    <property type="match status" value="1"/>
</dbReference>
<protein>
    <submittedName>
        <fullName evidence="3">Uncharacterized protein</fullName>
    </submittedName>
</protein>
<name>A0A0K2UYH8_LEPSM</name>
<evidence type="ECO:0000256" key="1">
    <source>
        <dbReference type="ARBA" id="ARBA00023157"/>
    </source>
</evidence>
<feature type="compositionally biased region" description="Polar residues" evidence="2">
    <location>
        <begin position="29"/>
        <end position="51"/>
    </location>
</feature>
<feature type="non-terminal residue" evidence="3">
    <location>
        <position position="1"/>
    </location>
</feature>
<feature type="region of interest" description="Disordered" evidence="2">
    <location>
        <begin position="1"/>
        <end position="56"/>
    </location>
</feature>
<sequence>TVTVSPLPSTIQNGTITPSNIRTPKPPTDNVTVSPLPSTIQNGTITPSNIRTPKPPTDNVTCSLLLTTIEEETIAPNVTERCLTVDDRECQFPIIIGNTSISMCISIGLGDGVYFCPVHTLPDGMPTPDSLSVLGICKPDCPRLIPMPIAITEDMSSTPDINKTPQFGTLPPNTPFPITTATSKF</sequence>